<dbReference type="RefSeq" id="WP_021689477.1">
    <property type="nucleotide sequence ID" value="NZ_BASZ01000003.1"/>
</dbReference>
<dbReference type="AlphaFoldDB" id="U2YJF7"/>
<reference evidence="6 7" key="1">
    <citation type="submission" date="2013-09" db="EMBL/GenBank/DDBJ databases">
        <title>Whole genome shotgun sequence of Novosphingobium tardaugens NBRC 16725.</title>
        <authorList>
            <person name="Isaki S."/>
            <person name="Hosoyama A."/>
            <person name="Tsuchikane K."/>
            <person name="Katsumata H."/>
            <person name="Ando Y."/>
            <person name="Yamazaki S."/>
            <person name="Fujita N."/>
        </authorList>
    </citation>
    <scope>NUCLEOTIDE SEQUENCE [LARGE SCALE GENOMIC DNA]</scope>
    <source>
        <strain evidence="6 7">NBRC 16725</strain>
    </source>
</reference>
<proteinExistence type="inferred from homology"/>
<dbReference type="OrthoDB" id="27092at2"/>
<accession>U2YJF7</accession>
<feature type="active site" description="Nucleophile" evidence="4">
    <location>
        <position position="183"/>
    </location>
</feature>
<evidence type="ECO:0000256" key="2">
    <source>
        <dbReference type="ARBA" id="ARBA00022797"/>
    </source>
</evidence>
<dbReference type="KEGG" id="ntd:EGO55_02815"/>
<dbReference type="Gene3D" id="3.40.50.1820">
    <property type="entry name" value="alpha/beta hydrolase"/>
    <property type="match status" value="1"/>
</dbReference>
<keyword evidence="2" id="KW-0058">Aromatic hydrocarbons catabolism</keyword>
<evidence type="ECO:0000313" key="6">
    <source>
        <dbReference type="EMBL" id="GAD48570.1"/>
    </source>
</evidence>
<evidence type="ECO:0000256" key="3">
    <source>
        <dbReference type="ARBA" id="ARBA00022801"/>
    </source>
</evidence>
<dbReference type="Pfam" id="PF06441">
    <property type="entry name" value="EHN"/>
    <property type="match status" value="1"/>
</dbReference>
<comment type="similarity">
    <text evidence="1">Belongs to the peptidase S33 family.</text>
</comment>
<evidence type="ECO:0000256" key="1">
    <source>
        <dbReference type="ARBA" id="ARBA00010088"/>
    </source>
</evidence>
<dbReference type="GO" id="GO:0004301">
    <property type="term" value="F:epoxide hydrolase activity"/>
    <property type="evidence" value="ECO:0007669"/>
    <property type="project" value="TreeGrafter"/>
</dbReference>
<feature type="active site" description="Proton acceptor" evidence="4">
    <location>
        <position position="373"/>
    </location>
</feature>
<dbReference type="PRINTS" id="PR00412">
    <property type="entry name" value="EPOXHYDRLASE"/>
</dbReference>
<dbReference type="PIRSF" id="PIRSF001112">
    <property type="entry name" value="Epoxide_hydrolase"/>
    <property type="match status" value="1"/>
</dbReference>
<organism evidence="6 7">
    <name type="scientific">Caenibius tardaugens NBRC 16725</name>
    <dbReference type="NCBI Taxonomy" id="1219035"/>
    <lineage>
        <taxon>Bacteria</taxon>
        <taxon>Pseudomonadati</taxon>
        <taxon>Pseudomonadota</taxon>
        <taxon>Alphaproteobacteria</taxon>
        <taxon>Sphingomonadales</taxon>
        <taxon>Erythrobacteraceae</taxon>
        <taxon>Caenibius</taxon>
    </lineage>
</organism>
<sequence>MTGAGPQPQPFRVDIAGAVIDDLRDRLRRTRWAADFANDDWGYGVNAGYLRPLVEYWAEEFDWFAHQAAMNRFDHYRVVIDDVPVHYLRQPGKGPNPVPLILTHGWPWTFWDYRDLIGPLSDPAAFGGDPADAFEVIVPSLPGFGFSTPLRKTGLNFWTTADLWQTLMTQVLGFPRYAAQGGDWGAMVTTQLGHKYADSLIGIQVSAPMTLGAFSSDRPYALLDGQLDKMPADMAAHAIAVERRIASHVTTHMLDPQTLAYAMHDSPVGMLAWLLERLRAWSDCDGDVERAFSRDDILTKATLYWVTESFGTTVRYYAEAGRHRWTPSHDRQPMVEAPSGVSLFRKDGAGLFGDALVPIYNVHHLADHPSGGHFAAAEQPEVLVEDIRATFRTLR</sequence>
<dbReference type="InterPro" id="IPR016292">
    <property type="entry name" value="Epoxide_hydrolase"/>
</dbReference>
<dbReference type="Proteomes" id="UP000016568">
    <property type="component" value="Unassembled WGS sequence"/>
</dbReference>
<dbReference type="EMBL" id="BASZ01000003">
    <property type="protein sequence ID" value="GAD48570.1"/>
    <property type="molecule type" value="Genomic_DNA"/>
</dbReference>
<comment type="caution">
    <text evidence="6">The sequence shown here is derived from an EMBL/GenBank/DDBJ whole genome shotgun (WGS) entry which is preliminary data.</text>
</comment>
<dbReference type="InterPro" id="IPR000639">
    <property type="entry name" value="Epox_hydrolase-like"/>
</dbReference>
<dbReference type="PANTHER" id="PTHR21661">
    <property type="entry name" value="EPOXIDE HYDROLASE 1-RELATED"/>
    <property type="match status" value="1"/>
</dbReference>
<name>U2YJF7_9SPHN</name>
<keyword evidence="7" id="KW-1185">Reference proteome</keyword>
<feature type="active site" description="Proton donor" evidence="4">
    <location>
        <position position="317"/>
    </location>
</feature>
<evidence type="ECO:0000313" key="7">
    <source>
        <dbReference type="Proteomes" id="UP000016568"/>
    </source>
</evidence>
<dbReference type="InterPro" id="IPR010497">
    <property type="entry name" value="Epoxide_hydro_N"/>
</dbReference>
<dbReference type="eggNOG" id="COG0596">
    <property type="taxonomic scope" value="Bacteria"/>
</dbReference>
<protein>
    <submittedName>
        <fullName evidence="6">Putative epoxide hydrolase</fullName>
    </submittedName>
</protein>
<dbReference type="InterPro" id="IPR029058">
    <property type="entry name" value="AB_hydrolase_fold"/>
</dbReference>
<dbReference type="GO" id="GO:0097176">
    <property type="term" value="P:epoxide metabolic process"/>
    <property type="evidence" value="ECO:0007669"/>
    <property type="project" value="TreeGrafter"/>
</dbReference>
<feature type="domain" description="Epoxide hydrolase N-terminal" evidence="5">
    <location>
        <begin position="8"/>
        <end position="112"/>
    </location>
</feature>
<evidence type="ECO:0000256" key="4">
    <source>
        <dbReference type="PIRSR" id="PIRSR001112-1"/>
    </source>
</evidence>
<gene>
    <name evidence="6" type="ORF">NT2_03_00580</name>
</gene>
<keyword evidence="3 6" id="KW-0378">Hydrolase</keyword>
<dbReference type="SUPFAM" id="SSF53474">
    <property type="entry name" value="alpha/beta-Hydrolases"/>
    <property type="match status" value="1"/>
</dbReference>
<dbReference type="PANTHER" id="PTHR21661:SF35">
    <property type="entry name" value="EPOXIDE HYDROLASE"/>
    <property type="match status" value="1"/>
</dbReference>
<evidence type="ECO:0000259" key="5">
    <source>
        <dbReference type="Pfam" id="PF06441"/>
    </source>
</evidence>